<proteinExistence type="predicted"/>
<evidence type="ECO:0000256" key="1">
    <source>
        <dbReference type="SAM" id="Phobius"/>
    </source>
</evidence>
<keyword evidence="3" id="KW-1185">Reference proteome</keyword>
<dbReference type="Proteomes" id="UP000281985">
    <property type="component" value="Unassembled WGS sequence"/>
</dbReference>
<name>A0A3M0G3A8_9FLAO</name>
<keyword evidence="1" id="KW-0812">Transmembrane</keyword>
<dbReference type="AlphaFoldDB" id="A0A3M0G3A8"/>
<protein>
    <submittedName>
        <fullName evidence="2">Uncharacterized protein</fullName>
    </submittedName>
</protein>
<comment type="caution">
    <text evidence="2">The sequence shown here is derived from an EMBL/GenBank/DDBJ whole genome shotgun (WGS) entry which is preliminary data.</text>
</comment>
<gene>
    <name evidence="2" type="ORF">EAX61_07695</name>
</gene>
<evidence type="ECO:0000313" key="3">
    <source>
        <dbReference type="Proteomes" id="UP000281985"/>
    </source>
</evidence>
<reference evidence="2 3" key="1">
    <citation type="submission" date="2018-10" db="EMBL/GenBank/DDBJ databases">
        <title>Dokdonia luteus sp. nov., isolated from sea water.</title>
        <authorList>
            <person name="Zhou L.Y."/>
            <person name="Du Z.J."/>
        </authorList>
    </citation>
    <scope>NUCLEOTIDE SEQUENCE [LARGE SCALE GENOMIC DNA]</scope>
    <source>
        <strain evidence="2 3">SH27</strain>
    </source>
</reference>
<sequence length="240" mass="28082">MKFFKRFRERLIPRKGFQKYLLYAIGEIFLVVVGILIALTVNNKNQEYQKEALNRQKSQKLLKLMASDTLEMSNVLKAWDYLEETIDTILYLTPSNGPILNCNGCPDMMISATLPTLDDTVLNLVASMDTENVISEEIFQKIAAHYKFLSQSRDFNDEVITKTMFDNLNYLKDTKPWFADYITQSKCDEDCKTYFSESSDFRNRIAYLQLVMYDSYYAELFRAKKLIAKDIEDLHKLLKE</sequence>
<dbReference type="RefSeq" id="WP_121917099.1">
    <property type="nucleotide sequence ID" value="NZ_REFV01000006.1"/>
</dbReference>
<dbReference type="OrthoDB" id="822590at2"/>
<dbReference type="EMBL" id="REFV01000006">
    <property type="protein sequence ID" value="RMB59461.1"/>
    <property type="molecule type" value="Genomic_DNA"/>
</dbReference>
<evidence type="ECO:0000313" key="2">
    <source>
        <dbReference type="EMBL" id="RMB59461.1"/>
    </source>
</evidence>
<keyword evidence="1" id="KW-1133">Transmembrane helix</keyword>
<keyword evidence="1" id="KW-0472">Membrane</keyword>
<accession>A0A3M0G3A8</accession>
<feature type="transmembrane region" description="Helical" evidence="1">
    <location>
        <begin position="20"/>
        <end position="41"/>
    </location>
</feature>
<organism evidence="2 3">
    <name type="scientific">Dokdonia sinensis</name>
    <dbReference type="NCBI Taxonomy" id="2479847"/>
    <lineage>
        <taxon>Bacteria</taxon>
        <taxon>Pseudomonadati</taxon>
        <taxon>Bacteroidota</taxon>
        <taxon>Flavobacteriia</taxon>
        <taxon>Flavobacteriales</taxon>
        <taxon>Flavobacteriaceae</taxon>
        <taxon>Dokdonia</taxon>
    </lineage>
</organism>